<dbReference type="RefSeq" id="WP_167660524.1">
    <property type="nucleotide sequence ID" value="NZ_BMCQ01000004.1"/>
</dbReference>
<reference evidence="1 2" key="1">
    <citation type="submission" date="2020-03" db="EMBL/GenBank/DDBJ databases">
        <title>Genomic Encyclopedia of Type Strains, Phase IV (KMG-IV): sequencing the most valuable type-strain genomes for metagenomic binning, comparative biology and taxonomic classification.</title>
        <authorList>
            <person name="Goeker M."/>
        </authorList>
    </citation>
    <scope>NUCLEOTIDE SEQUENCE [LARGE SCALE GENOMIC DNA]</scope>
    <source>
        <strain evidence="1 2">DSM 26613</strain>
    </source>
</reference>
<evidence type="ECO:0000313" key="2">
    <source>
        <dbReference type="Proteomes" id="UP000783934"/>
    </source>
</evidence>
<dbReference type="Proteomes" id="UP000783934">
    <property type="component" value="Unassembled WGS sequence"/>
</dbReference>
<dbReference type="EMBL" id="JAATIZ010000001">
    <property type="protein sequence ID" value="NJB64321.1"/>
    <property type="molecule type" value="Genomic_DNA"/>
</dbReference>
<comment type="caution">
    <text evidence="1">The sequence shown here is derived from an EMBL/GenBank/DDBJ whole genome shotgun (WGS) entry which is preliminary data.</text>
</comment>
<evidence type="ECO:0000313" key="1">
    <source>
        <dbReference type="EMBL" id="NJB64321.1"/>
    </source>
</evidence>
<protein>
    <submittedName>
        <fullName evidence="1">Uncharacterized protein</fullName>
    </submittedName>
</protein>
<name>A0ABX0WMQ6_9BURK</name>
<keyword evidence="2" id="KW-1185">Reference proteome</keyword>
<organism evidence="1 2">
    <name type="scientific">Paenalcaligenes hominis</name>
    <dbReference type="NCBI Taxonomy" id="643674"/>
    <lineage>
        <taxon>Bacteria</taxon>
        <taxon>Pseudomonadati</taxon>
        <taxon>Pseudomonadota</taxon>
        <taxon>Betaproteobacteria</taxon>
        <taxon>Burkholderiales</taxon>
        <taxon>Alcaligenaceae</taxon>
        <taxon>Paenalcaligenes</taxon>
    </lineage>
</organism>
<accession>A0ABX0WMQ6</accession>
<proteinExistence type="predicted"/>
<gene>
    <name evidence="1" type="ORF">GGR41_000542</name>
</gene>
<sequence>MRRTQKNAELVRSVVETSSAPMSVFDIIRATQLSEGQARRAVFEAQQKGYLHVVARARAGNKVFANFYAAYAVDQVEFLKFAPQTRKTTDEIVTRAKELGGHFGVLVTQLEG</sequence>